<gene>
    <name evidence="2" type="ORF">HPHI1048_LOCUS250</name>
</gene>
<feature type="region of interest" description="Disordered" evidence="1">
    <location>
        <begin position="1"/>
        <end position="83"/>
    </location>
</feature>
<reference evidence="2" key="1">
    <citation type="submission" date="2021-01" db="EMBL/GenBank/DDBJ databases">
        <authorList>
            <person name="Corre E."/>
            <person name="Pelletier E."/>
            <person name="Niang G."/>
            <person name="Scheremetjew M."/>
            <person name="Finn R."/>
            <person name="Kale V."/>
            <person name="Holt S."/>
            <person name="Cochrane G."/>
            <person name="Meng A."/>
            <person name="Brown T."/>
            <person name="Cohen L."/>
        </authorList>
    </citation>
    <scope>NUCLEOTIDE SEQUENCE</scope>
    <source>
        <strain evidence="2">CCMP325</strain>
    </source>
</reference>
<dbReference type="EMBL" id="HBEO01000340">
    <property type="protein sequence ID" value="CAD8465612.1"/>
    <property type="molecule type" value="Transcribed_RNA"/>
</dbReference>
<feature type="region of interest" description="Disordered" evidence="1">
    <location>
        <begin position="140"/>
        <end position="159"/>
    </location>
</feature>
<sequence length="183" mass="19894">MTLVSSTSTLSEGWQERSSSRISLKRNKPPSLTCYIPLVKAEDQPAEAPETVELGKEDEGWSPLHRNSIGRSDSSASSTSSRTNTVSYFARWDEERASGSFNRITGVLENGRVFIEGHEYDSLKDFVDDVRNGQLALSHAGHGEGEGPSSLACTPSHGQVPPTPKRMATYAEASANKFSLVFS</sequence>
<protein>
    <submittedName>
        <fullName evidence="2">Uncharacterized protein</fullName>
    </submittedName>
</protein>
<dbReference type="AlphaFoldDB" id="A0A7S0DU76"/>
<feature type="compositionally biased region" description="Polar residues" evidence="1">
    <location>
        <begin position="1"/>
        <end position="13"/>
    </location>
</feature>
<organism evidence="2">
    <name type="scientific">Hanusia phi</name>
    <dbReference type="NCBI Taxonomy" id="3032"/>
    <lineage>
        <taxon>Eukaryota</taxon>
        <taxon>Cryptophyceae</taxon>
        <taxon>Pyrenomonadales</taxon>
        <taxon>Geminigeraceae</taxon>
        <taxon>Hanusia</taxon>
    </lineage>
</organism>
<name>A0A7S0DU76_9CRYP</name>
<feature type="compositionally biased region" description="Low complexity" evidence="1">
    <location>
        <begin position="66"/>
        <end position="83"/>
    </location>
</feature>
<proteinExistence type="predicted"/>
<evidence type="ECO:0000313" key="2">
    <source>
        <dbReference type="EMBL" id="CAD8465612.1"/>
    </source>
</evidence>
<accession>A0A7S0DU76</accession>
<evidence type="ECO:0000256" key="1">
    <source>
        <dbReference type="SAM" id="MobiDB-lite"/>
    </source>
</evidence>